<evidence type="ECO:0000313" key="2">
    <source>
        <dbReference type="Proteomes" id="UP000219994"/>
    </source>
</evidence>
<accession>A0A2A6FUN2</accession>
<comment type="caution">
    <text evidence="1">The sequence shown here is derived from an EMBL/GenBank/DDBJ whole genome shotgun (WGS) entry which is preliminary data.</text>
</comment>
<protein>
    <submittedName>
        <fullName evidence="1">Uncharacterized protein</fullName>
    </submittedName>
</protein>
<proteinExistence type="predicted"/>
<reference evidence="2" key="1">
    <citation type="submission" date="2017-03" db="EMBL/GenBank/DDBJ databases">
        <authorList>
            <person name="Lund M.B."/>
        </authorList>
    </citation>
    <scope>NUCLEOTIDE SEQUENCE [LARGE SCALE GENOMIC DNA]</scope>
</reference>
<name>A0A2A6FUN2_9MICO</name>
<organism evidence="1 2">
    <name type="scientific">Candidatus Lumbricidiphila eiseniae</name>
    <dbReference type="NCBI Taxonomy" id="1969409"/>
    <lineage>
        <taxon>Bacteria</taxon>
        <taxon>Bacillati</taxon>
        <taxon>Actinomycetota</taxon>
        <taxon>Actinomycetes</taxon>
        <taxon>Micrococcales</taxon>
        <taxon>Microbacteriaceae</taxon>
        <taxon>Candidatus Lumbricidiphila</taxon>
    </lineage>
</organism>
<sequence>MRAVLLSPVVVDSREQVLRDGCEKTPPGWRCSGMVKNLGDSSELLITVSFTDEHTTVIDLTQTTIQMGTETQVGRGAKKSRGTTPTMRCVLARARKRVKQPGTAKSSCRLDALRDRSVCS</sequence>
<gene>
    <name evidence="1" type="ORF">B5766_00990</name>
</gene>
<dbReference type="AlphaFoldDB" id="A0A2A6FUN2"/>
<dbReference type="Proteomes" id="UP000219994">
    <property type="component" value="Unassembled WGS sequence"/>
</dbReference>
<dbReference type="EMBL" id="NAEP01000015">
    <property type="protein sequence ID" value="PDQ36429.1"/>
    <property type="molecule type" value="Genomic_DNA"/>
</dbReference>
<evidence type="ECO:0000313" key="1">
    <source>
        <dbReference type="EMBL" id="PDQ36429.1"/>
    </source>
</evidence>